<protein>
    <recommendedName>
        <fullName evidence="6">PHD-type domain-containing protein</fullName>
    </recommendedName>
</protein>
<proteinExistence type="predicted"/>
<dbReference type="EnsemblMetazoa" id="XM_038188914.1">
    <property type="protein sequence ID" value="XP_038044842.1"/>
    <property type="gene ID" value="LOC119719454"/>
</dbReference>
<keyword evidence="3" id="KW-0862">Zinc</keyword>
<dbReference type="PROSITE" id="PS01359">
    <property type="entry name" value="ZF_PHD_1"/>
    <property type="match status" value="1"/>
</dbReference>
<feature type="domain" description="PHD-type" evidence="6">
    <location>
        <begin position="290"/>
        <end position="345"/>
    </location>
</feature>
<evidence type="ECO:0000256" key="5">
    <source>
        <dbReference type="SAM" id="MobiDB-lite"/>
    </source>
</evidence>
<dbReference type="Pfam" id="PF00628">
    <property type="entry name" value="PHD"/>
    <property type="match status" value="1"/>
</dbReference>
<dbReference type="PROSITE" id="PS50016">
    <property type="entry name" value="ZF_PHD_2"/>
    <property type="match status" value="1"/>
</dbReference>
<evidence type="ECO:0000256" key="2">
    <source>
        <dbReference type="ARBA" id="ARBA00022771"/>
    </source>
</evidence>
<feature type="compositionally biased region" description="Polar residues" evidence="5">
    <location>
        <begin position="230"/>
        <end position="246"/>
    </location>
</feature>
<dbReference type="CDD" id="cd15489">
    <property type="entry name" value="PHD_SF"/>
    <property type="match status" value="1"/>
</dbReference>
<sequence>MVKTLKKTSCDVLSTSLRLAPPQGRRLPVFHRQCANQLVHADCVLVLGEQRFQRVPCSHWEGTGASVPFSWINLEKRCTDNMRKHEIKQREYEQKLNRKYDLKLRAYEYNHRAYEFNLRSHIDDTEPRCSDYLVQRRRVSELKMRRINKMTKQRVSNQKALRSLKVSRQTCCSRSQVLESYVEYCQEAKKVSKPNRKKMRRSQRRQAYHRMRNGKMIELRMSKEDRRNQKNAQKNLQSHTRRSLSNVLNNMPDKGDKCIVQKHSRYQCKPWRSQKKSKFAKRSNVNEIQDKQCWLCDKSINSSENNVQCDGCDIWYHVHCMNFSKMKQLLSNKAVTWLCRKCGRSTYSESLLCNLGIPTDDNMYELTVQETCTDDVVRERSVNGMCRKDSNKDNQRKNNLCMCDVDVIEEKTTPLLETDYSNYLHSLYFSSPPIALL</sequence>
<accession>A0A913YZL8</accession>
<keyword evidence="1" id="KW-0479">Metal-binding</keyword>
<dbReference type="OrthoDB" id="10002605at2759"/>
<keyword evidence="8" id="KW-1185">Reference proteome</keyword>
<evidence type="ECO:0000256" key="3">
    <source>
        <dbReference type="ARBA" id="ARBA00022833"/>
    </source>
</evidence>
<dbReference type="InterPro" id="IPR011011">
    <property type="entry name" value="Znf_FYVE_PHD"/>
</dbReference>
<dbReference type="AlphaFoldDB" id="A0A913YZL8"/>
<keyword evidence="2 4" id="KW-0863">Zinc-finger</keyword>
<dbReference type="RefSeq" id="XP_038044842.1">
    <property type="nucleotide sequence ID" value="XM_038188914.1"/>
</dbReference>
<evidence type="ECO:0000313" key="7">
    <source>
        <dbReference type="EnsemblMetazoa" id="XP_038044842.1"/>
    </source>
</evidence>
<dbReference type="InterPro" id="IPR019786">
    <property type="entry name" value="Zinc_finger_PHD-type_CS"/>
</dbReference>
<evidence type="ECO:0000256" key="1">
    <source>
        <dbReference type="ARBA" id="ARBA00022723"/>
    </source>
</evidence>
<dbReference type="InterPro" id="IPR001965">
    <property type="entry name" value="Znf_PHD"/>
</dbReference>
<dbReference type="SMART" id="SM00249">
    <property type="entry name" value="PHD"/>
    <property type="match status" value="1"/>
</dbReference>
<dbReference type="Proteomes" id="UP000887568">
    <property type="component" value="Unplaced"/>
</dbReference>
<name>A0A913YZL8_PATMI</name>
<organism evidence="7 8">
    <name type="scientific">Patiria miniata</name>
    <name type="common">Bat star</name>
    <name type="synonym">Asterina miniata</name>
    <dbReference type="NCBI Taxonomy" id="46514"/>
    <lineage>
        <taxon>Eukaryota</taxon>
        <taxon>Metazoa</taxon>
        <taxon>Echinodermata</taxon>
        <taxon>Eleutherozoa</taxon>
        <taxon>Asterozoa</taxon>
        <taxon>Asteroidea</taxon>
        <taxon>Valvatacea</taxon>
        <taxon>Valvatida</taxon>
        <taxon>Asterinidae</taxon>
        <taxon>Patiria</taxon>
    </lineage>
</organism>
<reference evidence="7" key="1">
    <citation type="submission" date="2022-11" db="UniProtKB">
        <authorList>
            <consortium name="EnsemblMetazoa"/>
        </authorList>
    </citation>
    <scope>IDENTIFICATION</scope>
</reference>
<dbReference type="InterPro" id="IPR013083">
    <property type="entry name" value="Znf_RING/FYVE/PHD"/>
</dbReference>
<evidence type="ECO:0000259" key="6">
    <source>
        <dbReference type="PROSITE" id="PS50016"/>
    </source>
</evidence>
<dbReference type="SUPFAM" id="SSF57903">
    <property type="entry name" value="FYVE/PHD zinc finger"/>
    <property type="match status" value="1"/>
</dbReference>
<evidence type="ECO:0000313" key="8">
    <source>
        <dbReference type="Proteomes" id="UP000887568"/>
    </source>
</evidence>
<dbReference type="GO" id="GO:0008270">
    <property type="term" value="F:zinc ion binding"/>
    <property type="evidence" value="ECO:0007669"/>
    <property type="project" value="UniProtKB-KW"/>
</dbReference>
<dbReference type="GeneID" id="119719454"/>
<evidence type="ECO:0000256" key="4">
    <source>
        <dbReference type="PROSITE-ProRule" id="PRU00146"/>
    </source>
</evidence>
<dbReference type="Gene3D" id="3.30.40.10">
    <property type="entry name" value="Zinc/RING finger domain, C3HC4 (zinc finger)"/>
    <property type="match status" value="1"/>
</dbReference>
<dbReference type="InterPro" id="IPR019787">
    <property type="entry name" value="Znf_PHD-finger"/>
</dbReference>
<feature type="region of interest" description="Disordered" evidence="5">
    <location>
        <begin position="222"/>
        <end position="246"/>
    </location>
</feature>